<evidence type="ECO:0000256" key="2">
    <source>
        <dbReference type="ARBA" id="ARBA00023315"/>
    </source>
</evidence>
<dbReference type="PATRIC" id="fig|1285586.5.peg.4655"/>
<dbReference type="Pfam" id="PF00583">
    <property type="entry name" value="Acetyltransf_1"/>
    <property type="match status" value="1"/>
</dbReference>
<dbReference type="AlphaFoldDB" id="R7Z8H5"/>
<comment type="caution">
    <text evidence="4">The sequence shown here is derived from an EMBL/GenBank/DDBJ whole genome shotgun (WGS) entry which is preliminary data.</text>
</comment>
<dbReference type="InterPro" id="IPR016181">
    <property type="entry name" value="Acyl_CoA_acyltransferase"/>
</dbReference>
<reference evidence="4 5" key="1">
    <citation type="submission" date="2013-04" db="EMBL/GenBank/DDBJ databases">
        <title>Draft genome of the heavy metal tolerant bacterium Lysinibacillus sphaericus strain OT4b.31.</title>
        <authorList>
            <person name="Pena-Montenegro T.D."/>
            <person name="Dussan J."/>
        </authorList>
    </citation>
    <scope>NUCLEOTIDE SEQUENCE [LARGE SCALE GENOMIC DNA]</scope>
    <source>
        <strain evidence="4 5">OT4b.31</strain>
    </source>
</reference>
<name>R7Z8H5_LYSSH</name>
<protein>
    <submittedName>
        <fullName evidence="4">GNAT family acetyltransferase</fullName>
    </submittedName>
</protein>
<dbReference type="GO" id="GO:0016747">
    <property type="term" value="F:acyltransferase activity, transferring groups other than amino-acyl groups"/>
    <property type="evidence" value="ECO:0007669"/>
    <property type="project" value="InterPro"/>
</dbReference>
<gene>
    <name evidence="4" type="ORF">H131_22336</name>
</gene>
<dbReference type="HOGENOM" id="CLU_013985_18_3_9"/>
<proteinExistence type="predicted"/>
<dbReference type="SUPFAM" id="SSF55729">
    <property type="entry name" value="Acyl-CoA N-acyltransferases (Nat)"/>
    <property type="match status" value="1"/>
</dbReference>
<dbReference type="CDD" id="cd04301">
    <property type="entry name" value="NAT_SF"/>
    <property type="match status" value="1"/>
</dbReference>
<dbReference type="EMBL" id="AQPX01000043">
    <property type="protein sequence ID" value="EON70241.1"/>
    <property type="molecule type" value="Genomic_DNA"/>
</dbReference>
<dbReference type="eggNOG" id="COG0456">
    <property type="taxonomic scope" value="Bacteria"/>
</dbReference>
<sequence>MKLLIRKMKKEDMSKVTKIATESWHGTYDGIIPRIIQDNFLSQAYNSKMLEIRYLQTPFYVAELNGEIVGFANYSNINNDRSIELSAIYLHPCYKNMGIGSELLYKGIQELKAELIYVNVETANGIGITFYNAKGFQIVDEFDDDFDGHILKTTRMVLKI</sequence>
<dbReference type="PROSITE" id="PS51186">
    <property type="entry name" value="GNAT"/>
    <property type="match status" value="1"/>
</dbReference>
<keyword evidence="1 4" id="KW-0808">Transferase</keyword>
<dbReference type="InterPro" id="IPR000182">
    <property type="entry name" value="GNAT_dom"/>
</dbReference>
<evidence type="ECO:0000256" key="1">
    <source>
        <dbReference type="ARBA" id="ARBA00022679"/>
    </source>
</evidence>
<organism evidence="4 5">
    <name type="scientific">Lysinibacillus sphaericus OT4b.31</name>
    <dbReference type="NCBI Taxonomy" id="1285586"/>
    <lineage>
        <taxon>Bacteria</taxon>
        <taxon>Bacillati</taxon>
        <taxon>Bacillota</taxon>
        <taxon>Bacilli</taxon>
        <taxon>Bacillales</taxon>
        <taxon>Bacillaceae</taxon>
        <taxon>Lysinibacillus</taxon>
    </lineage>
</organism>
<dbReference type="OrthoDB" id="794462at2"/>
<keyword evidence="2" id="KW-0012">Acyltransferase</keyword>
<dbReference type="PANTHER" id="PTHR43800:SF1">
    <property type="entry name" value="PEPTIDYL-LYSINE N-ACETYLTRANSFERASE YJAB"/>
    <property type="match status" value="1"/>
</dbReference>
<evidence type="ECO:0000313" key="5">
    <source>
        <dbReference type="Proteomes" id="UP000013911"/>
    </source>
</evidence>
<dbReference type="Gene3D" id="3.40.630.30">
    <property type="match status" value="1"/>
</dbReference>
<evidence type="ECO:0000259" key="3">
    <source>
        <dbReference type="PROSITE" id="PS51186"/>
    </source>
</evidence>
<dbReference type="RefSeq" id="WP_010861363.1">
    <property type="nucleotide sequence ID" value="NZ_KB933418.1"/>
</dbReference>
<dbReference type="PANTHER" id="PTHR43800">
    <property type="entry name" value="PEPTIDYL-LYSINE N-ACETYLTRANSFERASE YJAB"/>
    <property type="match status" value="1"/>
</dbReference>
<accession>R7Z8H5</accession>
<evidence type="ECO:0000313" key="4">
    <source>
        <dbReference type="EMBL" id="EON70241.1"/>
    </source>
</evidence>
<dbReference type="Proteomes" id="UP000013911">
    <property type="component" value="Unassembled WGS sequence"/>
</dbReference>
<feature type="domain" description="N-acetyltransferase" evidence="3">
    <location>
        <begin position="3"/>
        <end position="160"/>
    </location>
</feature>